<proteinExistence type="predicted"/>
<gene>
    <name evidence="2" type="ORF">BAUCODRAFT_306219</name>
</gene>
<evidence type="ECO:0000256" key="1">
    <source>
        <dbReference type="SAM" id="MobiDB-lite"/>
    </source>
</evidence>
<sequence length="230" mass="25648">MSRLVLTRRCGQVNYMVPCFVLPNPRVFLRSSIICRRSDFYRKPHENGPPSIELSKAELTQALTPPFVYISAGHVGLQTTKPAYIIRLLLSCGGNTLRVVYATKRDYNMSTIPSQASSPLTSPSLQPDSKMTEMESPNPSATYNVAMHEHLFSSCILRKQSFDMPSAYVSDEDLFGDDLDGFLDGPPAPPRPADAYLAQPLLPPVTKDRRRSSSSHYHAKSTKYRSYSKG</sequence>
<evidence type="ECO:0000313" key="2">
    <source>
        <dbReference type="EMBL" id="EMC91831.1"/>
    </source>
</evidence>
<feature type="compositionally biased region" description="Basic residues" evidence="1">
    <location>
        <begin position="208"/>
        <end position="230"/>
    </location>
</feature>
<dbReference type="Proteomes" id="UP000011761">
    <property type="component" value="Unassembled WGS sequence"/>
</dbReference>
<name>M2M5C9_BAUPA</name>
<dbReference type="EMBL" id="KB445563">
    <property type="protein sequence ID" value="EMC91831.1"/>
    <property type="molecule type" value="Genomic_DNA"/>
</dbReference>
<reference evidence="2 3" key="1">
    <citation type="journal article" date="2012" name="PLoS Pathog.">
        <title>Diverse lifestyles and strategies of plant pathogenesis encoded in the genomes of eighteen Dothideomycetes fungi.</title>
        <authorList>
            <person name="Ohm R.A."/>
            <person name="Feau N."/>
            <person name="Henrissat B."/>
            <person name="Schoch C.L."/>
            <person name="Horwitz B.A."/>
            <person name="Barry K.W."/>
            <person name="Condon B.J."/>
            <person name="Copeland A.C."/>
            <person name="Dhillon B."/>
            <person name="Glaser F."/>
            <person name="Hesse C.N."/>
            <person name="Kosti I."/>
            <person name="LaButti K."/>
            <person name="Lindquist E.A."/>
            <person name="Lucas S."/>
            <person name="Salamov A.A."/>
            <person name="Bradshaw R.E."/>
            <person name="Ciuffetti L."/>
            <person name="Hamelin R.C."/>
            <person name="Kema G.H.J."/>
            <person name="Lawrence C."/>
            <person name="Scott J.A."/>
            <person name="Spatafora J.W."/>
            <person name="Turgeon B.G."/>
            <person name="de Wit P.J.G.M."/>
            <person name="Zhong S."/>
            <person name="Goodwin S.B."/>
            <person name="Grigoriev I.V."/>
        </authorList>
    </citation>
    <scope>NUCLEOTIDE SEQUENCE [LARGE SCALE GENOMIC DNA]</scope>
    <source>
        <strain evidence="2 3">UAMH 10762</strain>
    </source>
</reference>
<feature type="region of interest" description="Disordered" evidence="1">
    <location>
        <begin position="112"/>
        <end position="137"/>
    </location>
</feature>
<organism evidence="2 3">
    <name type="scientific">Baudoinia panamericana (strain UAMH 10762)</name>
    <name type="common">Angels' share fungus</name>
    <name type="synonym">Baudoinia compniacensis (strain UAMH 10762)</name>
    <dbReference type="NCBI Taxonomy" id="717646"/>
    <lineage>
        <taxon>Eukaryota</taxon>
        <taxon>Fungi</taxon>
        <taxon>Dikarya</taxon>
        <taxon>Ascomycota</taxon>
        <taxon>Pezizomycotina</taxon>
        <taxon>Dothideomycetes</taxon>
        <taxon>Dothideomycetidae</taxon>
        <taxon>Mycosphaerellales</taxon>
        <taxon>Teratosphaeriaceae</taxon>
        <taxon>Baudoinia</taxon>
    </lineage>
</organism>
<dbReference type="HOGENOM" id="CLU_1204584_0_0_1"/>
<dbReference type="KEGG" id="bcom:BAUCODRAFT_306219"/>
<dbReference type="eggNOG" id="ENOG502SWE9">
    <property type="taxonomic scope" value="Eukaryota"/>
</dbReference>
<dbReference type="GeneID" id="19111271"/>
<feature type="region of interest" description="Disordered" evidence="1">
    <location>
        <begin position="180"/>
        <end position="230"/>
    </location>
</feature>
<dbReference type="RefSeq" id="XP_007681245.1">
    <property type="nucleotide sequence ID" value="XM_007683055.1"/>
</dbReference>
<protein>
    <submittedName>
        <fullName evidence="2">Uncharacterized protein</fullName>
    </submittedName>
</protein>
<dbReference type="AlphaFoldDB" id="M2M5C9"/>
<accession>M2M5C9</accession>
<evidence type="ECO:0000313" key="3">
    <source>
        <dbReference type="Proteomes" id="UP000011761"/>
    </source>
</evidence>
<keyword evidence="3" id="KW-1185">Reference proteome</keyword>